<evidence type="ECO:0000256" key="2">
    <source>
        <dbReference type="ARBA" id="ARBA00022723"/>
    </source>
</evidence>
<sequence>MKITYPIGMDCKLNSDGNKIICTGDVMARDLYINGKAKVYRITLHGCPPELYGENCTNECHCSRGESCHQISGFCKNGCEDGWHGEKCDKKTYVNIAQGKRTNQAGYGKNAYVFDNGSCKTTELQMTSDKAVDGNFDPAFLHKSCAQTKIGTELHWQVTFDEPYVISQLRIYNRMKDRLRLRGFKVYLGSSLCFESRHHEHNEQVIHVKCEKPVSSSNVKISLEGSERQLTLCEVEVLQCVHGFYGDMCMERCELCVDSKCDQVTGCEQGCVSGYYWDNFFRKCKECVPGFYGDMCMERCELCVGSKCDQVTGHCEEGCITGYDWDNTSKRCKEKTENNLVSMIVPLILLIVLIMVMAVAIWYWKKRPVVKRDVRMRKVSGNIYSEGISGDTAHLSGEISLDERESICIILSSSSFKQNLLKYVAHKKQEAEPFNKEFQRLPKLLPMPYNEAMKPENAKKNQYKTILPYDHSRVKLQPDEISSSDYINANFICNQRYIACQGMCY</sequence>
<dbReference type="OrthoDB" id="10252017at2759"/>
<keyword evidence="1" id="KW-0245">EGF-like domain</keyword>
<dbReference type="GO" id="GO:0004725">
    <property type="term" value="F:protein tyrosine phosphatase activity"/>
    <property type="evidence" value="ECO:0007669"/>
    <property type="project" value="InterPro"/>
</dbReference>
<evidence type="ECO:0000256" key="3">
    <source>
        <dbReference type="ARBA" id="ARBA00022837"/>
    </source>
</evidence>
<keyword evidence="2" id="KW-0479">Metal-binding</keyword>
<feature type="domain" description="Tyrosine-protein phosphatase" evidence="6">
    <location>
        <begin position="434"/>
        <end position="502"/>
    </location>
</feature>
<dbReference type="InterPro" id="IPR000242">
    <property type="entry name" value="PTP_cat"/>
</dbReference>
<keyword evidence="3" id="KW-0106">Calcium</keyword>
<dbReference type="AlphaFoldDB" id="A0A0L8G1J5"/>
<accession>A0A0L8G1J5</accession>
<dbReference type="SMART" id="SM00607">
    <property type="entry name" value="FTP"/>
    <property type="match status" value="1"/>
</dbReference>
<evidence type="ECO:0000256" key="1">
    <source>
        <dbReference type="ARBA" id="ARBA00022536"/>
    </source>
</evidence>
<evidence type="ECO:0000259" key="6">
    <source>
        <dbReference type="PROSITE" id="PS50055"/>
    </source>
</evidence>
<dbReference type="InterPro" id="IPR006585">
    <property type="entry name" value="FTP1"/>
</dbReference>
<dbReference type="GO" id="GO:0046872">
    <property type="term" value="F:metal ion binding"/>
    <property type="evidence" value="ECO:0007669"/>
    <property type="project" value="UniProtKB-KW"/>
</dbReference>
<dbReference type="SUPFAM" id="SSF49785">
    <property type="entry name" value="Galactose-binding domain-like"/>
    <property type="match status" value="1"/>
</dbReference>
<dbReference type="PROSITE" id="PS50055">
    <property type="entry name" value="TYR_PHOSPHATASE_PTP"/>
    <property type="match status" value="1"/>
</dbReference>
<dbReference type="Pfam" id="PF00102">
    <property type="entry name" value="Y_phosphatase"/>
    <property type="match status" value="1"/>
</dbReference>
<dbReference type="PANTHER" id="PTHR24043:SF8">
    <property type="entry name" value="EGF-LIKE DOMAIN-CONTAINING PROTEIN"/>
    <property type="match status" value="1"/>
</dbReference>
<protein>
    <recommendedName>
        <fullName evidence="6">Tyrosine-protein phosphatase domain-containing protein</fullName>
    </recommendedName>
</protein>
<dbReference type="SUPFAM" id="SSF52799">
    <property type="entry name" value="(Phosphotyrosine protein) phosphatases II"/>
    <property type="match status" value="1"/>
</dbReference>
<dbReference type="PANTHER" id="PTHR24043">
    <property type="entry name" value="SCAVENGER RECEPTOR CLASS F"/>
    <property type="match status" value="1"/>
</dbReference>
<dbReference type="SUPFAM" id="SSF57184">
    <property type="entry name" value="Growth factor receptor domain"/>
    <property type="match status" value="1"/>
</dbReference>
<proteinExistence type="predicted"/>
<dbReference type="Gene3D" id="2.170.300.10">
    <property type="entry name" value="Tie2 ligand-binding domain superfamily"/>
    <property type="match status" value="1"/>
</dbReference>
<keyword evidence="4" id="KW-1015">Disulfide bond</keyword>
<keyword evidence="5" id="KW-0472">Membrane</keyword>
<dbReference type="EMBL" id="KQ424526">
    <property type="protein sequence ID" value="KOF70892.1"/>
    <property type="molecule type" value="Genomic_DNA"/>
</dbReference>
<keyword evidence="5" id="KW-1133">Transmembrane helix</keyword>
<dbReference type="InterPro" id="IPR009030">
    <property type="entry name" value="Growth_fac_rcpt_cys_sf"/>
</dbReference>
<dbReference type="Gene3D" id="2.60.120.260">
    <property type="entry name" value="Galactose-binding domain-like"/>
    <property type="match status" value="1"/>
</dbReference>
<evidence type="ECO:0000313" key="7">
    <source>
        <dbReference type="EMBL" id="KOF70892.1"/>
    </source>
</evidence>
<gene>
    <name evidence="7" type="ORF">OCBIM_22002039mg</name>
</gene>
<dbReference type="GO" id="GO:0005044">
    <property type="term" value="F:scavenger receptor activity"/>
    <property type="evidence" value="ECO:0007669"/>
    <property type="project" value="InterPro"/>
</dbReference>
<dbReference type="InterPro" id="IPR042635">
    <property type="entry name" value="MEGF10/SREC1/2-like"/>
</dbReference>
<dbReference type="InterPro" id="IPR008979">
    <property type="entry name" value="Galactose-bd-like_sf"/>
</dbReference>
<evidence type="ECO:0000256" key="5">
    <source>
        <dbReference type="SAM" id="Phobius"/>
    </source>
</evidence>
<organism evidence="7">
    <name type="scientific">Octopus bimaculoides</name>
    <name type="common">California two-spotted octopus</name>
    <dbReference type="NCBI Taxonomy" id="37653"/>
    <lineage>
        <taxon>Eukaryota</taxon>
        <taxon>Metazoa</taxon>
        <taxon>Spiralia</taxon>
        <taxon>Lophotrochozoa</taxon>
        <taxon>Mollusca</taxon>
        <taxon>Cephalopoda</taxon>
        <taxon>Coleoidea</taxon>
        <taxon>Octopodiformes</taxon>
        <taxon>Octopoda</taxon>
        <taxon>Incirrata</taxon>
        <taxon>Octopodidae</taxon>
        <taxon>Octopus</taxon>
    </lineage>
</organism>
<feature type="transmembrane region" description="Helical" evidence="5">
    <location>
        <begin position="340"/>
        <end position="364"/>
    </location>
</feature>
<dbReference type="InterPro" id="IPR029021">
    <property type="entry name" value="Prot-tyrosine_phosphatase-like"/>
</dbReference>
<keyword evidence="5" id="KW-0812">Transmembrane</keyword>
<evidence type="ECO:0000256" key="4">
    <source>
        <dbReference type="ARBA" id="ARBA00023157"/>
    </source>
</evidence>
<reference evidence="7" key="1">
    <citation type="submission" date="2015-07" db="EMBL/GenBank/DDBJ databases">
        <title>MeaNS - Measles Nucleotide Surveillance Program.</title>
        <authorList>
            <person name="Tran T."/>
            <person name="Druce J."/>
        </authorList>
    </citation>
    <scope>NUCLEOTIDE SEQUENCE</scope>
    <source>
        <strain evidence="7">UCB-OBI-ISO-001</strain>
        <tissue evidence="7">Gonad</tissue>
    </source>
</reference>
<dbReference type="Gene3D" id="3.90.190.10">
    <property type="entry name" value="Protein tyrosine phosphatase superfamily"/>
    <property type="match status" value="1"/>
</dbReference>
<name>A0A0L8G1J5_OCTBM</name>